<dbReference type="GO" id="GO:0032993">
    <property type="term" value="C:protein-DNA complex"/>
    <property type="evidence" value="ECO:0007669"/>
    <property type="project" value="TreeGrafter"/>
</dbReference>
<name>A0A5E5AJM1_9BURK</name>
<evidence type="ECO:0000313" key="8">
    <source>
        <dbReference type="Proteomes" id="UP000383122"/>
    </source>
</evidence>
<keyword evidence="3" id="KW-0238">DNA-binding</keyword>
<keyword evidence="2" id="KW-0805">Transcription regulation</keyword>
<dbReference type="OrthoDB" id="9067838at2"/>
<dbReference type="InterPro" id="IPR000847">
    <property type="entry name" value="LysR_HTH_N"/>
</dbReference>
<accession>A0A5E5AJM1</accession>
<dbReference type="RefSeq" id="WP_150740262.1">
    <property type="nucleotide sequence ID" value="NZ_CABPSP010000016.1"/>
</dbReference>
<evidence type="ECO:0000259" key="6">
    <source>
        <dbReference type="PROSITE" id="PS50931"/>
    </source>
</evidence>
<evidence type="ECO:0000256" key="2">
    <source>
        <dbReference type="ARBA" id="ARBA00023015"/>
    </source>
</evidence>
<proteinExistence type="inferred from homology"/>
<dbReference type="PRINTS" id="PR00039">
    <property type="entry name" value="HTHLYSR"/>
</dbReference>
<comment type="similarity">
    <text evidence="1">Belongs to the LysR transcriptional regulatory family.</text>
</comment>
<dbReference type="PANTHER" id="PTHR30346:SF26">
    <property type="entry name" value="HYDROGEN PEROXIDE-INDUCIBLE GENES ACTIVATOR"/>
    <property type="match status" value="1"/>
</dbReference>
<dbReference type="PROSITE" id="PS50931">
    <property type="entry name" value="HTH_LYSR"/>
    <property type="match status" value="1"/>
</dbReference>
<evidence type="ECO:0000256" key="5">
    <source>
        <dbReference type="ARBA" id="ARBA00023163"/>
    </source>
</evidence>
<evidence type="ECO:0000256" key="1">
    <source>
        <dbReference type="ARBA" id="ARBA00009437"/>
    </source>
</evidence>
<dbReference type="Proteomes" id="UP000383122">
    <property type="component" value="Unassembled WGS sequence"/>
</dbReference>
<dbReference type="Gene3D" id="3.40.190.10">
    <property type="entry name" value="Periplasmic binding protein-like II"/>
    <property type="match status" value="1"/>
</dbReference>
<keyword evidence="5" id="KW-0804">Transcription</keyword>
<protein>
    <submittedName>
        <fullName evidence="7">LysR family transcriptional regulator</fullName>
    </submittedName>
</protein>
<organism evidence="7 8">
    <name type="scientific">Pandoraea anapnoica</name>
    <dbReference type="NCBI Taxonomy" id="2508301"/>
    <lineage>
        <taxon>Bacteria</taxon>
        <taxon>Pseudomonadati</taxon>
        <taxon>Pseudomonadota</taxon>
        <taxon>Betaproteobacteria</taxon>
        <taxon>Burkholderiales</taxon>
        <taxon>Burkholderiaceae</taxon>
        <taxon>Pandoraea</taxon>
    </lineage>
</organism>
<dbReference type="EMBL" id="CABPSP010000016">
    <property type="protein sequence ID" value="VVE73207.1"/>
    <property type="molecule type" value="Genomic_DNA"/>
</dbReference>
<dbReference type="InterPro" id="IPR005119">
    <property type="entry name" value="LysR_subst-bd"/>
</dbReference>
<dbReference type="SUPFAM" id="SSF53850">
    <property type="entry name" value="Periplasmic binding protein-like II"/>
    <property type="match status" value="1"/>
</dbReference>
<evidence type="ECO:0000256" key="3">
    <source>
        <dbReference type="ARBA" id="ARBA00023125"/>
    </source>
</evidence>
<feature type="domain" description="HTH lysR-type" evidence="6">
    <location>
        <begin position="1"/>
        <end position="58"/>
    </location>
</feature>
<dbReference type="GO" id="GO:0003700">
    <property type="term" value="F:DNA-binding transcription factor activity"/>
    <property type="evidence" value="ECO:0007669"/>
    <property type="project" value="InterPro"/>
</dbReference>
<dbReference type="FunFam" id="1.10.10.10:FF:000001">
    <property type="entry name" value="LysR family transcriptional regulator"/>
    <property type="match status" value="1"/>
</dbReference>
<dbReference type="InterPro" id="IPR036390">
    <property type="entry name" value="WH_DNA-bd_sf"/>
</dbReference>
<keyword evidence="8" id="KW-1185">Reference proteome</keyword>
<keyword evidence="4" id="KW-0010">Activator</keyword>
<dbReference type="GO" id="GO:0003677">
    <property type="term" value="F:DNA binding"/>
    <property type="evidence" value="ECO:0007669"/>
    <property type="project" value="UniProtKB-KW"/>
</dbReference>
<gene>
    <name evidence="7" type="ORF">PAN31117_04653</name>
</gene>
<dbReference type="AlphaFoldDB" id="A0A5E5AJM1"/>
<dbReference type="Pfam" id="PF03466">
    <property type="entry name" value="LysR_substrate"/>
    <property type="match status" value="1"/>
</dbReference>
<evidence type="ECO:0000256" key="4">
    <source>
        <dbReference type="ARBA" id="ARBA00023159"/>
    </source>
</evidence>
<evidence type="ECO:0000313" key="7">
    <source>
        <dbReference type="EMBL" id="VVE73207.1"/>
    </source>
</evidence>
<sequence length="268" mass="29599">MEYRHLRAFIAVFEERNITAAAHRMHLTQPAISNCIKQLEQTLGVSLFSREARGVGVTTDGRSLYPQAKRMVADIERLRIRFHSGRAATVLEMGVGSDVSGGMLSSFVQRVERHLLSVSLHVREGCEGEIRLESEERRCEGELFTSLWVEPYVLAYALGLDFGGSGESFIRSRWVTCPSHPTHQQLLPFYGEAGENAVAQATSLRRTLDLVAAGAGVAIVPRSLVMERRGVGAKLIPSMAISRRVGLCIGAQALRNPHISRLYETVVE</sequence>
<reference evidence="7 8" key="1">
    <citation type="submission" date="2019-08" db="EMBL/GenBank/DDBJ databases">
        <authorList>
            <person name="Peeters C."/>
        </authorList>
    </citation>
    <scope>NUCLEOTIDE SEQUENCE [LARGE SCALE GENOMIC DNA]</scope>
    <source>
        <strain evidence="7 8">LMG 31117</strain>
    </source>
</reference>
<dbReference type="Gene3D" id="1.10.10.10">
    <property type="entry name" value="Winged helix-like DNA-binding domain superfamily/Winged helix DNA-binding domain"/>
    <property type="match status" value="1"/>
</dbReference>
<dbReference type="SUPFAM" id="SSF46785">
    <property type="entry name" value="Winged helix' DNA-binding domain"/>
    <property type="match status" value="1"/>
</dbReference>
<dbReference type="Pfam" id="PF00126">
    <property type="entry name" value="HTH_1"/>
    <property type="match status" value="1"/>
</dbReference>
<dbReference type="InterPro" id="IPR036388">
    <property type="entry name" value="WH-like_DNA-bd_sf"/>
</dbReference>
<dbReference type="PANTHER" id="PTHR30346">
    <property type="entry name" value="TRANSCRIPTIONAL DUAL REGULATOR HCAR-RELATED"/>
    <property type="match status" value="1"/>
</dbReference>